<evidence type="ECO:0000313" key="2">
    <source>
        <dbReference type="Proteomes" id="UP000030693"/>
    </source>
</evidence>
<name>A0A058YZ74_FONAL</name>
<sequence>MLSNLYNMLLSTVNLILFDMGYWGEISSVIITEKLPETIPTKISKPYLIRPLIDSFIMSKGSLFQLLFNSQAEDLKKAYILNKTLVSEGSPTRFDTYKGIHYIYMNSHMNSYKTAGLLKASEIIEWLDKLDNKLDTTYSEEFKEYAETYSEDKAVEFFHNSQSLHCTALSNSHSYTQFYNSTARALNLMSESEYKEFAKTVKENYAKAHPKTPNKELTKLAIEATQNNIHQNWISYLKTIGITQETTQNNTPNELRETLTPLQANHTTNPNINNHNRQTNPTIGSILQHNITNKTTHQYNYTTWTNNIINQNNNKY</sequence>
<dbReference type="EMBL" id="KK198105">
    <property type="protein sequence ID" value="KCV67181.1"/>
    <property type="molecule type" value="Genomic_DNA"/>
</dbReference>
<dbReference type="Proteomes" id="UP000030693">
    <property type="component" value="Unassembled WGS sequence"/>
</dbReference>
<protein>
    <submittedName>
        <fullName evidence="1">Uncharacterized protein</fullName>
    </submittedName>
</protein>
<dbReference type="GeneID" id="20531126"/>
<keyword evidence="1" id="KW-0496">Mitochondrion</keyword>
<dbReference type="RefSeq" id="XP_009498415.1">
    <property type="nucleotide sequence ID" value="NW_009243182.1"/>
</dbReference>
<accession>A0A058YZ74</accession>
<organism evidence="1">
    <name type="scientific">Fonticula alba</name>
    <name type="common">Slime mold</name>
    <dbReference type="NCBI Taxonomy" id="691883"/>
    <lineage>
        <taxon>Eukaryota</taxon>
        <taxon>Rotosphaerida</taxon>
        <taxon>Fonticulaceae</taxon>
        <taxon>Fonticula</taxon>
    </lineage>
</organism>
<geneLocation type="mitochondrion" evidence="1"/>
<dbReference type="AlphaFoldDB" id="A0A058YZ74"/>
<gene>
    <name evidence="1" type="ORF">H696_09009</name>
</gene>
<evidence type="ECO:0000313" key="1">
    <source>
        <dbReference type="EMBL" id="KCV67181.1"/>
    </source>
</evidence>
<proteinExistence type="predicted"/>
<reference evidence="1" key="1">
    <citation type="submission" date="2013-04" db="EMBL/GenBank/DDBJ databases">
        <title>The Genome Sequence of Fonticula alba ATCC 38817.</title>
        <authorList>
            <consortium name="The Broad Institute Genomics Platform"/>
            <person name="Russ C."/>
            <person name="Cuomo C."/>
            <person name="Burger G."/>
            <person name="Gray M.W."/>
            <person name="Holland P.W.H."/>
            <person name="King N."/>
            <person name="Lang F.B.F."/>
            <person name="Roger A.J."/>
            <person name="Ruiz-Trillo I."/>
            <person name="Brown M."/>
            <person name="Walker B."/>
            <person name="Young S."/>
            <person name="Zeng Q."/>
            <person name="Gargeya S."/>
            <person name="Fitzgerald M."/>
            <person name="Haas B."/>
            <person name="Abouelleil A."/>
            <person name="Allen A.W."/>
            <person name="Alvarado L."/>
            <person name="Arachchi H.M."/>
            <person name="Berlin A.M."/>
            <person name="Chapman S.B."/>
            <person name="Gainer-Dewar J."/>
            <person name="Goldberg J."/>
            <person name="Griggs A."/>
            <person name="Gujja S."/>
            <person name="Hansen M."/>
            <person name="Howarth C."/>
            <person name="Imamovic A."/>
            <person name="Ireland A."/>
            <person name="Larimer J."/>
            <person name="McCowan C."/>
            <person name="Murphy C."/>
            <person name="Pearson M."/>
            <person name="Poon T.W."/>
            <person name="Priest M."/>
            <person name="Roberts A."/>
            <person name="Saif S."/>
            <person name="Shea T."/>
            <person name="Sisk P."/>
            <person name="Sykes S."/>
            <person name="Wortman J."/>
            <person name="Nusbaum C."/>
            <person name="Birren B."/>
        </authorList>
    </citation>
    <scope>NUCLEOTIDE SEQUENCE [LARGE SCALE GENOMIC DNA]</scope>
    <source>
        <strain evidence="1">ATCC 38817</strain>
    </source>
</reference>
<keyword evidence="2" id="KW-1185">Reference proteome</keyword>